<dbReference type="OrthoDB" id="7888976at2"/>
<dbReference type="EMBL" id="CP039865">
    <property type="protein sequence ID" value="QCK85657.1"/>
    <property type="molecule type" value="Genomic_DNA"/>
</dbReference>
<dbReference type="InterPro" id="IPR019285">
    <property type="entry name" value="DUF2336"/>
</dbReference>
<dbReference type="KEGG" id="paqt:E8L99_07700"/>
<evidence type="ECO:0000313" key="1">
    <source>
        <dbReference type="EMBL" id="QCK85657.1"/>
    </source>
</evidence>
<dbReference type="RefSeq" id="WP_137098991.1">
    <property type="nucleotide sequence ID" value="NZ_CP039865.1"/>
</dbReference>
<accession>A0A4D7QK90</accession>
<reference evidence="1 2" key="1">
    <citation type="submission" date="2019-04" db="EMBL/GenBank/DDBJ databases">
        <title>Phreatobacter aquaticus sp. nov.</title>
        <authorList>
            <person name="Choi A."/>
            <person name="Baek K."/>
        </authorList>
    </citation>
    <scope>NUCLEOTIDE SEQUENCE [LARGE SCALE GENOMIC DNA]</scope>
    <source>
        <strain evidence="1 2">NMCR1094</strain>
    </source>
</reference>
<dbReference type="Proteomes" id="UP000298588">
    <property type="component" value="Chromosome"/>
</dbReference>
<protein>
    <submittedName>
        <fullName evidence="1">DUF2336 domain-containing protein</fullName>
    </submittedName>
</protein>
<evidence type="ECO:0000313" key="2">
    <source>
        <dbReference type="Proteomes" id="UP000298588"/>
    </source>
</evidence>
<gene>
    <name evidence="1" type="ORF">E8L99_07700</name>
</gene>
<organism evidence="1 2">
    <name type="scientific">Phreatobacter aquaticus</name>
    <dbReference type="NCBI Taxonomy" id="2570229"/>
    <lineage>
        <taxon>Bacteria</taxon>
        <taxon>Pseudomonadati</taxon>
        <taxon>Pseudomonadota</taxon>
        <taxon>Alphaproteobacteria</taxon>
        <taxon>Hyphomicrobiales</taxon>
        <taxon>Phreatobacteraceae</taxon>
        <taxon>Phreatobacter</taxon>
    </lineage>
</organism>
<name>A0A4D7QK90_9HYPH</name>
<dbReference type="AlphaFoldDB" id="A0A4D7QK90"/>
<keyword evidence="2" id="KW-1185">Reference proteome</keyword>
<proteinExistence type="predicted"/>
<dbReference type="Pfam" id="PF10098">
    <property type="entry name" value="DUF2336"/>
    <property type="match status" value="1"/>
</dbReference>
<sequence length="364" mass="39787">MAATEKIIEELEDVIENGPSNRRVETLRRVTDLFLVDAARYTHEQVALFDDVITRLGLAMETAARQELAMRLAPVPNAPPTIIRSLAQDDEIDVARPILLLCSQLDDSLLAEIAKTKSNEHRLAISRRPVVAEKVTDTLVAHGDGKVMLSLASNNGARISDAGFVRLVQRAKADDLLAECVGMRADIPPFLFRVILENAKSQVQERLIAASAARDQAQVRATVAGIADRIAVGSADSRDLTAIHRAMLGRQRKGELTEAALKGFADQKLFDETVCALSLLCGVKIDMVERLFLGERPDPILILARSIGLAWPTLKAILKIRPGSAGTSETGIEEIRETYAKLTANTALRVLRFWQIRDSSAQAS</sequence>